<dbReference type="Proteomes" id="UP001362999">
    <property type="component" value="Unassembled WGS sequence"/>
</dbReference>
<protein>
    <submittedName>
        <fullName evidence="2">Uncharacterized protein</fullName>
    </submittedName>
</protein>
<feature type="compositionally biased region" description="Basic and acidic residues" evidence="1">
    <location>
        <begin position="169"/>
        <end position="227"/>
    </location>
</feature>
<dbReference type="EMBL" id="JAWWNJ010000005">
    <property type="protein sequence ID" value="KAK7055675.1"/>
    <property type="molecule type" value="Genomic_DNA"/>
</dbReference>
<comment type="caution">
    <text evidence="2">The sequence shown here is derived from an EMBL/GenBank/DDBJ whole genome shotgun (WGS) entry which is preliminary data.</text>
</comment>
<dbReference type="AlphaFoldDB" id="A0AAW0DWD7"/>
<evidence type="ECO:0000256" key="1">
    <source>
        <dbReference type="SAM" id="MobiDB-lite"/>
    </source>
</evidence>
<evidence type="ECO:0000313" key="2">
    <source>
        <dbReference type="EMBL" id="KAK7055675.1"/>
    </source>
</evidence>
<feature type="compositionally biased region" description="Basic and acidic residues" evidence="1">
    <location>
        <begin position="119"/>
        <end position="158"/>
    </location>
</feature>
<sequence length="251" mass="29459">MAYRRRSSAYPNTNAPLTPLQCHGQEMWLRASYITAAQREAHATSRRCCGLTKQYALCRNNPGGNFSYCWRHGDQAAFDVGPAPEPEPPETCDYTRAYAGVLSSLAAFGRGGAGGTISEQRRRERARERAEREEQERRREREERRRQEEQNTKHDRSQQQRPAPAIRMVGREQQRREEKQRQEEQQAGEEQRRREQREEKEREQRRREQKRAQERARAQSARQEQDPQSHITALQNFFAQSAAFDATVFLR</sequence>
<proteinExistence type="predicted"/>
<evidence type="ECO:0000313" key="3">
    <source>
        <dbReference type="Proteomes" id="UP001362999"/>
    </source>
</evidence>
<accession>A0AAW0DWD7</accession>
<gene>
    <name evidence="2" type="ORF">R3P38DRAFT_3170350</name>
</gene>
<feature type="region of interest" description="Disordered" evidence="1">
    <location>
        <begin position="108"/>
        <end position="229"/>
    </location>
</feature>
<organism evidence="2 3">
    <name type="scientific">Favolaschia claudopus</name>
    <dbReference type="NCBI Taxonomy" id="2862362"/>
    <lineage>
        <taxon>Eukaryota</taxon>
        <taxon>Fungi</taxon>
        <taxon>Dikarya</taxon>
        <taxon>Basidiomycota</taxon>
        <taxon>Agaricomycotina</taxon>
        <taxon>Agaricomycetes</taxon>
        <taxon>Agaricomycetidae</taxon>
        <taxon>Agaricales</taxon>
        <taxon>Marasmiineae</taxon>
        <taxon>Mycenaceae</taxon>
        <taxon>Favolaschia</taxon>
    </lineage>
</organism>
<name>A0AAW0DWD7_9AGAR</name>
<reference evidence="2 3" key="1">
    <citation type="journal article" date="2024" name="J Genomics">
        <title>Draft genome sequencing and assembly of Favolaschia claudopus CIRM-BRFM 2984 isolated from oak limbs.</title>
        <authorList>
            <person name="Navarro D."/>
            <person name="Drula E."/>
            <person name="Chaduli D."/>
            <person name="Cazenave R."/>
            <person name="Ahrendt S."/>
            <person name="Wang J."/>
            <person name="Lipzen A."/>
            <person name="Daum C."/>
            <person name="Barry K."/>
            <person name="Grigoriev I.V."/>
            <person name="Favel A."/>
            <person name="Rosso M.N."/>
            <person name="Martin F."/>
        </authorList>
    </citation>
    <scope>NUCLEOTIDE SEQUENCE [LARGE SCALE GENOMIC DNA]</scope>
    <source>
        <strain evidence="2 3">CIRM-BRFM 2984</strain>
    </source>
</reference>
<keyword evidence="3" id="KW-1185">Reference proteome</keyword>